<dbReference type="Pfam" id="PF09479">
    <property type="entry name" value="Flg_new"/>
    <property type="match status" value="1"/>
</dbReference>
<organism evidence="2 3">
    <name type="scientific">Haploplasma axanthum</name>
    <name type="common">Acholeplasma axanthum</name>
    <dbReference type="NCBI Taxonomy" id="29552"/>
    <lineage>
        <taxon>Bacteria</taxon>
        <taxon>Bacillati</taxon>
        <taxon>Mycoplasmatota</taxon>
        <taxon>Mollicutes</taxon>
        <taxon>Acholeplasmatales</taxon>
        <taxon>Acholeplasmataceae</taxon>
        <taxon>Haploplasma</taxon>
    </lineage>
</organism>
<dbReference type="KEGG" id="aaxa:NCTC10138_00697"/>
<reference evidence="2 3" key="1">
    <citation type="submission" date="2019-01" db="EMBL/GenBank/DDBJ databases">
        <authorList>
            <consortium name="Pathogen Informatics"/>
        </authorList>
    </citation>
    <scope>NUCLEOTIDE SEQUENCE [LARGE SCALE GENOMIC DNA]</scope>
    <source>
        <strain evidence="2 3">NCTC10138</strain>
    </source>
</reference>
<keyword evidence="3" id="KW-1185">Reference proteome</keyword>
<evidence type="ECO:0000313" key="3">
    <source>
        <dbReference type="Proteomes" id="UP000289841"/>
    </source>
</evidence>
<proteinExistence type="predicted"/>
<dbReference type="AlphaFoldDB" id="A0A449BD23"/>
<dbReference type="NCBIfam" id="TIGR02543">
    <property type="entry name" value="List_Bact_rpt"/>
    <property type="match status" value="1"/>
</dbReference>
<gene>
    <name evidence="2" type="ORF">NCTC10138_00697</name>
</gene>
<dbReference type="GO" id="GO:0030313">
    <property type="term" value="C:cell envelope"/>
    <property type="evidence" value="ECO:0007669"/>
    <property type="project" value="UniProtKB-SubCell"/>
</dbReference>
<dbReference type="STRING" id="1278311.GCA_000428705_00735"/>
<protein>
    <submittedName>
        <fullName evidence="2">Listeria-Bacteroides repeat domain (List_Bact_rpt)</fullName>
    </submittedName>
</protein>
<dbReference type="EMBL" id="LR215048">
    <property type="protein sequence ID" value="VEU80328.1"/>
    <property type="molecule type" value="Genomic_DNA"/>
</dbReference>
<comment type="subcellular location">
    <subcellularLocation>
        <location evidence="1">Cell envelope</location>
    </subcellularLocation>
</comment>
<dbReference type="RefSeq" id="WP_026390355.1">
    <property type="nucleotide sequence ID" value="NZ_LR215048.1"/>
</dbReference>
<accession>A0A449BD23</accession>
<name>A0A449BD23_HAPAX</name>
<dbReference type="InterPro" id="IPR013378">
    <property type="entry name" value="InlB-like_B-rpt"/>
</dbReference>
<evidence type="ECO:0000313" key="2">
    <source>
        <dbReference type="EMBL" id="VEU80328.1"/>
    </source>
</evidence>
<sequence length="207" mass="24018">MKKLITITIILFLILIVAVQPKPKPQKEYTVVFYTNGGSTISTLTVPSNSKIDEPLKPTRTSSEFSGWYTTSTFDEGTRFNFNVNTVKQSITLYAKWDVDVFKVEYDFAGGELPNEEARKSYPTEFSFDSSIVYFKPSDSSTHPIHESYGRFTGWREIPQSEYIKLSSEEKEKYPFIELLRPKSDLKTLYPDLIIKLYAYYRFFPVE</sequence>
<dbReference type="OrthoDB" id="2040956at2"/>
<dbReference type="Gene3D" id="2.60.40.4270">
    <property type="entry name" value="Listeria-Bacteroides repeat domain"/>
    <property type="match status" value="1"/>
</dbReference>
<dbReference type="Proteomes" id="UP000289841">
    <property type="component" value="Chromosome"/>
</dbReference>
<evidence type="ECO:0000256" key="1">
    <source>
        <dbReference type="ARBA" id="ARBA00004196"/>
    </source>
</evidence>
<dbReference type="InterPro" id="IPR042229">
    <property type="entry name" value="Listeria/Bacterioides_rpt_sf"/>
</dbReference>